<name>A0ABY3YMF3_9FLAO</name>
<accession>A0ABY3YMF3</accession>
<dbReference type="EMBL" id="CP094326">
    <property type="protein sequence ID" value="UNY98676.1"/>
    <property type="molecule type" value="Genomic_DNA"/>
</dbReference>
<dbReference type="PROSITE" id="PS51257">
    <property type="entry name" value="PROKAR_LIPOPROTEIN"/>
    <property type="match status" value="1"/>
</dbReference>
<evidence type="ECO:0000313" key="2">
    <source>
        <dbReference type="EMBL" id="UNY98676.1"/>
    </source>
</evidence>
<keyword evidence="3" id="KW-1185">Reference proteome</keyword>
<evidence type="ECO:0000256" key="1">
    <source>
        <dbReference type="SAM" id="SignalP"/>
    </source>
</evidence>
<dbReference type="Pfam" id="PF19765">
    <property type="entry name" value="DUF6252"/>
    <property type="match status" value="1"/>
</dbReference>
<organism evidence="2 3">
    <name type="scientific">Zhouia spongiae</name>
    <dbReference type="NCBI Taxonomy" id="2202721"/>
    <lineage>
        <taxon>Bacteria</taxon>
        <taxon>Pseudomonadati</taxon>
        <taxon>Bacteroidota</taxon>
        <taxon>Flavobacteriia</taxon>
        <taxon>Flavobacteriales</taxon>
        <taxon>Flavobacteriaceae</taxon>
        <taxon>Zhouia</taxon>
    </lineage>
</organism>
<feature type="signal peptide" evidence="1">
    <location>
        <begin position="1"/>
        <end position="21"/>
    </location>
</feature>
<feature type="chain" id="PRO_5045228157" evidence="1">
    <location>
        <begin position="22"/>
        <end position="162"/>
    </location>
</feature>
<sequence>MKPVKVVFLLCYLICTLIVLSCSEETEEPDISSDYFEAYINDVHFNADDVVLILRGDYIDIIGNNPKTDQSIFLTLKRSGKDVYIFGRSSGNGDGNEAAFYNRSSSDEYTTSYLSENCGEVKLDVSKWDQGMVSGEFYFEASNKKNKMIQVSGGKFEKNFYE</sequence>
<dbReference type="InterPro" id="IPR046219">
    <property type="entry name" value="DUF6252"/>
</dbReference>
<keyword evidence="1" id="KW-0732">Signal</keyword>
<evidence type="ECO:0000313" key="3">
    <source>
        <dbReference type="Proteomes" id="UP000829476"/>
    </source>
</evidence>
<gene>
    <name evidence="2" type="ORF">MQE36_16555</name>
</gene>
<reference evidence="2 3" key="1">
    <citation type="journal article" date="2018" name="Int. J. Syst. Evol. Microbiol.">
        <title>Zhouia spongiae sp. nov., isolated from a marine sponge.</title>
        <authorList>
            <person name="Zhuang L."/>
            <person name="Lin B."/>
            <person name="Qin F."/>
            <person name="Luo L."/>
        </authorList>
    </citation>
    <scope>NUCLEOTIDE SEQUENCE [LARGE SCALE GENOMIC DNA]</scope>
    <source>
        <strain evidence="2 3">HN-Y44</strain>
    </source>
</reference>
<dbReference type="Proteomes" id="UP000829476">
    <property type="component" value="Chromosome"/>
</dbReference>
<proteinExistence type="predicted"/>
<protein>
    <submittedName>
        <fullName evidence="2">DUF6252 family protein</fullName>
    </submittedName>
</protein>
<dbReference type="RefSeq" id="WP_242937082.1">
    <property type="nucleotide sequence ID" value="NZ_CP094326.1"/>
</dbReference>